<dbReference type="InterPro" id="IPR004932">
    <property type="entry name" value="Rer1"/>
</dbReference>
<evidence type="ECO:0000256" key="2">
    <source>
        <dbReference type="ARBA" id="ARBA00006070"/>
    </source>
</evidence>
<keyword evidence="4 6" id="KW-1133">Transmembrane helix</keyword>
<evidence type="ECO:0000313" key="7">
    <source>
        <dbReference type="EMBL" id="KAK6912441.1"/>
    </source>
</evidence>
<sequence>MILLVFFNTIWTVLRPILLRGFYIISYVLGIYVLNLLIGFMSPEVDPELEALDEASLPTRVFDESRPFLIHEGFLVVEADLYGTTLLHYAQETLGGLLIVPPRSRRSHPLVQDFEGP</sequence>
<feature type="non-terminal residue" evidence="7">
    <location>
        <position position="117"/>
    </location>
</feature>
<gene>
    <name evidence="7" type="ORF">RJ641_022042</name>
</gene>
<dbReference type="EMBL" id="JBAMMX010000027">
    <property type="protein sequence ID" value="KAK6912441.1"/>
    <property type="molecule type" value="Genomic_DNA"/>
</dbReference>
<dbReference type="GO" id="GO:0005783">
    <property type="term" value="C:endoplasmic reticulum"/>
    <property type="evidence" value="ECO:0007669"/>
    <property type="project" value="GOC"/>
</dbReference>
<dbReference type="Pfam" id="PF03248">
    <property type="entry name" value="Rer1"/>
    <property type="match status" value="1"/>
</dbReference>
<evidence type="ECO:0000256" key="6">
    <source>
        <dbReference type="SAM" id="Phobius"/>
    </source>
</evidence>
<feature type="transmembrane region" description="Helical" evidence="6">
    <location>
        <begin position="21"/>
        <end position="41"/>
    </location>
</feature>
<dbReference type="PANTHER" id="PTHR10743:SF0">
    <property type="entry name" value="PROTEIN RER1"/>
    <property type="match status" value="1"/>
</dbReference>
<accession>A0AAN8UIM7</accession>
<dbReference type="Proteomes" id="UP001370490">
    <property type="component" value="Unassembled WGS sequence"/>
</dbReference>
<name>A0AAN8UIM7_9MAGN</name>
<evidence type="ECO:0000256" key="5">
    <source>
        <dbReference type="ARBA" id="ARBA00023136"/>
    </source>
</evidence>
<dbReference type="AlphaFoldDB" id="A0AAN8UIM7"/>
<dbReference type="PANTHER" id="PTHR10743">
    <property type="entry name" value="PROTEIN RER1"/>
    <property type="match status" value="1"/>
</dbReference>
<dbReference type="GO" id="GO:0006890">
    <property type="term" value="P:retrograde vesicle-mediated transport, Golgi to endoplasmic reticulum"/>
    <property type="evidence" value="ECO:0007669"/>
    <property type="project" value="TreeGrafter"/>
</dbReference>
<organism evidence="7 8">
    <name type="scientific">Dillenia turbinata</name>
    <dbReference type="NCBI Taxonomy" id="194707"/>
    <lineage>
        <taxon>Eukaryota</taxon>
        <taxon>Viridiplantae</taxon>
        <taxon>Streptophyta</taxon>
        <taxon>Embryophyta</taxon>
        <taxon>Tracheophyta</taxon>
        <taxon>Spermatophyta</taxon>
        <taxon>Magnoliopsida</taxon>
        <taxon>eudicotyledons</taxon>
        <taxon>Gunneridae</taxon>
        <taxon>Pentapetalae</taxon>
        <taxon>Dilleniales</taxon>
        <taxon>Dilleniaceae</taxon>
        <taxon>Dillenia</taxon>
    </lineage>
</organism>
<evidence type="ECO:0000256" key="1">
    <source>
        <dbReference type="ARBA" id="ARBA00004141"/>
    </source>
</evidence>
<protein>
    <submittedName>
        <fullName evidence="7">Retrieval of early ER protein Rer1</fullName>
    </submittedName>
</protein>
<evidence type="ECO:0000256" key="3">
    <source>
        <dbReference type="ARBA" id="ARBA00022692"/>
    </source>
</evidence>
<comment type="similarity">
    <text evidence="2">Belongs to the RER1 family.</text>
</comment>
<evidence type="ECO:0000256" key="4">
    <source>
        <dbReference type="ARBA" id="ARBA00022989"/>
    </source>
</evidence>
<evidence type="ECO:0000313" key="8">
    <source>
        <dbReference type="Proteomes" id="UP001370490"/>
    </source>
</evidence>
<comment type="caution">
    <text evidence="7">The sequence shown here is derived from an EMBL/GenBank/DDBJ whole genome shotgun (WGS) entry which is preliminary data.</text>
</comment>
<dbReference type="GO" id="GO:0000139">
    <property type="term" value="C:Golgi membrane"/>
    <property type="evidence" value="ECO:0007669"/>
    <property type="project" value="TreeGrafter"/>
</dbReference>
<keyword evidence="3 6" id="KW-0812">Transmembrane</keyword>
<proteinExistence type="inferred from homology"/>
<reference evidence="7 8" key="1">
    <citation type="submission" date="2023-12" db="EMBL/GenBank/DDBJ databases">
        <title>A high-quality genome assembly for Dillenia turbinata (Dilleniales).</title>
        <authorList>
            <person name="Chanderbali A."/>
        </authorList>
    </citation>
    <scope>NUCLEOTIDE SEQUENCE [LARGE SCALE GENOMIC DNA]</scope>
    <source>
        <strain evidence="7">LSX21</strain>
        <tissue evidence="7">Leaf</tissue>
    </source>
</reference>
<comment type="subcellular location">
    <subcellularLocation>
        <location evidence="1">Membrane</location>
        <topology evidence="1">Multi-pass membrane protein</topology>
    </subcellularLocation>
</comment>
<keyword evidence="8" id="KW-1185">Reference proteome</keyword>
<dbReference type="GO" id="GO:0006621">
    <property type="term" value="P:protein retention in ER lumen"/>
    <property type="evidence" value="ECO:0007669"/>
    <property type="project" value="TreeGrafter"/>
</dbReference>
<keyword evidence="5 6" id="KW-0472">Membrane</keyword>